<comment type="pathway">
    <text evidence="2">Secondary metabolite biosynthesis.</text>
</comment>
<comment type="caution">
    <text evidence="11">The sequence shown here is derived from an EMBL/GenBank/DDBJ whole genome shotgun (WGS) entry which is preliminary data.</text>
</comment>
<comment type="subcellular location">
    <subcellularLocation>
        <location evidence="1">Membrane</location>
        <topology evidence="1">Multi-pass membrane protein</topology>
    </subcellularLocation>
</comment>
<evidence type="ECO:0000256" key="8">
    <source>
        <dbReference type="ARBA" id="ARBA00023315"/>
    </source>
</evidence>
<feature type="transmembrane region" description="Helical" evidence="9">
    <location>
        <begin position="32"/>
        <end position="51"/>
    </location>
</feature>
<feature type="transmembrane region" description="Helical" evidence="9">
    <location>
        <begin position="272"/>
        <end position="292"/>
    </location>
</feature>
<dbReference type="PANTHER" id="PTHR31595:SF57">
    <property type="entry name" value="OS04G0481900 PROTEIN"/>
    <property type="match status" value="1"/>
</dbReference>
<evidence type="ECO:0000256" key="7">
    <source>
        <dbReference type="ARBA" id="ARBA00023136"/>
    </source>
</evidence>
<dbReference type="InterPro" id="IPR017088">
    <property type="entry name" value="Wax_synthase_Magnoliopsida"/>
</dbReference>
<dbReference type="Pfam" id="PF13813">
    <property type="entry name" value="MBOAT_2"/>
    <property type="match status" value="1"/>
</dbReference>
<dbReference type="PIRSF" id="PIRSF037006">
    <property type="entry name" value="Wax_synthase"/>
    <property type="match status" value="1"/>
</dbReference>
<dbReference type="GO" id="GO:0008374">
    <property type="term" value="F:O-acyltransferase activity"/>
    <property type="evidence" value="ECO:0007669"/>
    <property type="project" value="InterPro"/>
</dbReference>
<dbReference type="EMBL" id="JABCRI010000003">
    <property type="protein sequence ID" value="KAF8409654.1"/>
    <property type="molecule type" value="Genomic_DNA"/>
</dbReference>
<dbReference type="OMA" id="FYVTHEM"/>
<keyword evidence="4" id="KW-0808">Transferase</keyword>
<evidence type="ECO:0000256" key="1">
    <source>
        <dbReference type="ARBA" id="ARBA00004141"/>
    </source>
</evidence>
<keyword evidence="8" id="KW-0012">Acyltransferase</keyword>
<evidence type="ECO:0000256" key="2">
    <source>
        <dbReference type="ARBA" id="ARBA00005179"/>
    </source>
</evidence>
<feature type="transmembrane region" description="Helical" evidence="9">
    <location>
        <begin position="163"/>
        <end position="189"/>
    </location>
</feature>
<dbReference type="GO" id="GO:0006629">
    <property type="term" value="P:lipid metabolic process"/>
    <property type="evidence" value="ECO:0007669"/>
    <property type="project" value="InterPro"/>
</dbReference>
<feature type="domain" description="Wax synthase" evidence="10">
    <location>
        <begin position="194"/>
        <end position="280"/>
    </location>
</feature>
<evidence type="ECO:0000313" key="12">
    <source>
        <dbReference type="Proteomes" id="UP000655225"/>
    </source>
</evidence>
<keyword evidence="7 9" id="KW-0472">Membrane</keyword>
<keyword evidence="12" id="KW-1185">Reference proteome</keyword>
<dbReference type="Proteomes" id="UP000655225">
    <property type="component" value="Unassembled WGS sequence"/>
</dbReference>
<dbReference type="AlphaFoldDB" id="A0A835DQX4"/>
<accession>A0A835DQX4</accession>
<dbReference type="PANTHER" id="PTHR31595">
    <property type="entry name" value="LONG-CHAIN-ALCOHOL O-FATTY-ACYLTRANSFERASE 3-RELATED"/>
    <property type="match status" value="1"/>
</dbReference>
<sequence>MNSETKSFIKVWLLVIASLCYSNFIARKFPKGKFRLLSLLPIFVLFTLLPLNHSSLNLVGITAFFIAWLANFKLLLFSFDQGPLFSNPPISILRFISIACLPIKIKTYPSDPQFPPNIKIKDNPNSRIPTTKSPLNLAVKALLFALLLRIYDYKHHIHPNVILVFYCCHVFLLLEIILAMGAALARALLGLELEPQSDEPYLSTSLQDFWGKRWNLMVTSILRPTVYHPVRYLSGRLLGREWALITAMIATFVVSGLMHELIFFYLTRATPTWEVTWFFVLHGICTALEVLVKKWLTGRWRLHLMVSRLLAVGFVVATSIWLFYPQVIRNGVDVRVIEEYAVLVEKLKCSWVLRYGA</sequence>
<feature type="transmembrane region" description="Helical" evidence="9">
    <location>
        <begin position="58"/>
        <end position="79"/>
    </location>
</feature>
<dbReference type="InterPro" id="IPR044851">
    <property type="entry name" value="Wax_synthase"/>
</dbReference>
<organism evidence="11 12">
    <name type="scientific">Tetracentron sinense</name>
    <name type="common">Spur-leaf</name>
    <dbReference type="NCBI Taxonomy" id="13715"/>
    <lineage>
        <taxon>Eukaryota</taxon>
        <taxon>Viridiplantae</taxon>
        <taxon>Streptophyta</taxon>
        <taxon>Embryophyta</taxon>
        <taxon>Tracheophyta</taxon>
        <taxon>Spermatophyta</taxon>
        <taxon>Magnoliopsida</taxon>
        <taxon>Trochodendrales</taxon>
        <taxon>Trochodendraceae</taxon>
        <taxon>Tetracentron</taxon>
    </lineage>
</organism>
<evidence type="ECO:0000256" key="3">
    <source>
        <dbReference type="ARBA" id="ARBA00007282"/>
    </source>
</evidence>
<name>A0A835DQX4_TETSI</name>
<evidence type="ECO:0000313" key="11">
    <source>
        <dbReference type="EMBL" id="KAF8409654.1"/>
    </source>
</evidence>
<evidence type="ECO:0000256" key="9">
    <source>
        <dbReference type="SAM" id="Phobius"/>
    </source>
</evidence>
<feature type="transmembrane region" description="Helical" evidence="9">
    <location>
        <begin position="242"/>
        <end position="266"/>
    </location>
</feature>
<reference evidence="11 12" key="1">
    <citation type="submission" date="2020-04" db="EMBL/GenBank/DDBJ databases">
        <title>Plant Genome Project.</title>
        <authorList>
            <person name="Zhang R.-G."/>
        </authorList>
    </citation>
    <scope>NUCLEOTIDE SEQUENCE [LARGE SCALE GENOMIC DNA]</scope>
    <source>
        <strain evidence="11">YNK0</strain>
        <tissue evidence="11">Leaf</tissue>
    </source>
</reference>
<proteinExistence type="inferred from homology"/>
<evidence type="ECO:0000256" key="4">
    <source>
        <dbReference type="ARBA" id="ARBA00022679"/>
    </source>
</evidence>
<protein>
    <recommendedName>
        <fullName evidence="10">Wax synthase domain-containing protein</fullName>
    </recommendedName>
</protein>
<feature type="transmembrane region" description="Helical" evidence="9">
    <location>
        <begin position="304"/>
        <end position="324"/>
    </location>
</feature>
<dbReference type="InterPro" id="IPR032805">
    <property type="entry name" value="Wax_synthase_dom"/>
</dbReference>
<keyword evidence="5 9" id="KW-0812">Transmembrane</keyword>
<gene>
    <name evidence="11" type="ORF">HHK36_005732</name>
</gene>
<evidence type="ECO:0000259" key="10">
    <source>
        <dbReference type="Pfam" id="PF13813"/>
    </source>
</evidence>
<evidence type="ECO:0000256" key="5">
    <source>
        <dbReference type="ARBA" id="ARBA00022692"/>
    </source>
</evidence>
<keyword evidence="6 9" id="KW-1133">Transmembrane helix</keyword>
<comment type="similarity">
    <text evidence="3">Belongs to the wax synthase family.</text>
</comment>
<dbReference type="GO" id="GO:0016020">
    <property type="term" value="C:membrane"/>
    <property type="evidence" value="ECO:0007669"/>
    <property type="project" value="UniProtKB-SubCell"/>
</dbReference>
<dbReference type="OrthoDB" id="1077582at2759"/>
<evidence type="ECO:0000256" key="6">
    <source>
        <dbReference type="ARBA" id="ARBA00022989"/>
    </source>
</evidence>